<dbReference type="PANTHER" id="PTHR11727:SF13">
    <property type="entry name" value="DIMETHYLADENOSINE TRANSFERASE 2, MITOCHONDRIAL"/>
    <property type="match status" value="1"/>
</dbReference>
<feature type="domain" description="Ribosomal RNA adenine methylase transferase N-terminal" evidence="14">
    <location>
        <begin position="99"/>
        <end position="299"/>
    </location>
</feature>
<evidence type="ECO:0000256" key="8">
    <source>
        <dbReference type="ARBA" id="ARBA00023015"/>
    </source>
</evidence>
<keyword evidence="5 11" id="KW-0949">S-adenosyl-L-methionine</keyword>
<dbReference type="EC" id="2.1.1.-" evidence="12"/>
<dbReference type="EnsemblMetazoa" id="AALFPA23_006654.R8693">
    <property type="protein sequence ID" value="AALFPA23_006654.P8693"/>
    <property type="gene ID" value="AALFPA23_006654"/>
</dbReference>
<protein>
    <recommendedName>
        <fullName evidence="12">rRNA adenine N(6)-methyltransferase</fullName>
        <ecNumber evidence="12">2.1.1.-</ecNumber>
    </recommendedName>
</protein>
<dbReference type="PROSITE" id="PS51689">
    <property type="entry name" value="SAM_RNA_A_N6_MT"/>
    <property type="match status" value="1"/>
</dbReference>
<feature type="region of interest" description="Disordered" evidence="13">
    <location>
        <begin position="378"/>
        <end position="398"/>
    </location>
</feature>
<evidence type="ECO:0000256" key="12">
    <source>
        <dbReference type="RuleBase" id="RU362106"/>
    </source>
</evidence>
<evidence type="ECO:0000256" key="7">
    <source>
        <dbReference type="ARBA" id="ARBA00022946"/>
    </source>
</evidence>
<evidence type="ECO:0000256" key="9">
    <source>
        <dbReference type="ARBA" id="ARBA00023128"/>
    </source>
</evidence>
<keyword evidence="7" id="KW-0809">Transit peptide</keyword>
<evidence type="ECO:0000256" key="4">
    <source>
        <dbReference type="ARBA" id="ARBA00022679"/>
    </source>
</evidence>
<evidence type="ECO:0000256" key="11">
    <source>
        <dbReference type="PROSITE-ProRule" id="PRU01026"/>
    </source>
</evidence>
<dbReference type="Pfam" id="PF00398">
    <property type="entry name" value="RrnaAD"/>
    <property type="match status" value="1"/>
</dbReference>
<accession>A0ABM1Y819</accession>
<keyword evidence="10" id="KW-0804">Transcription</keyword>
<comment type="subcellular location">
    <subcellularLocation>
        <location evidence="1">Mitochondrion</location>
    </subcellularLocation>
</comment>
<dbReference type="SMART" id="SM00650">
    <property type="entry name" value="rADc"/>
    <property type="match status" value="1"/>
</dbReference>
<evidence type="ECO:0000256" key="6">
    <source>
        <dbReference type="ARBA" id="ARBA00022884"/>
    </source>
</evidence>
<evidence type="ECO:0000259" key="14">
    <source>
        <dbReference type="SMART" id="SM00650"/>
    </source>
</evidence>
<evidence type="ECO:0000256" key="5">
    <source>
        <dbReference type="ARBA" id="ARBA00022691"/>
    </source>
</evidence>
<dbReference type="Gene3D" id="3.40.50.150">
    <property type="entry name" value="Vaccinia Virus protein VP39"/>
    <property type="match status" value="1"/>
</dbReference>
<reference evidence="15" key="2">
    <citation type="submission" date="2025-05" db="UniProtKB">
        <authorList>
            <consortium name="EnsemblMetazoa"/>
        </authorList>
    </citation>
    <scope>IDENTIFICATION</scope>
    <source>
        <strain evidence="15">Foshan</strain>
    </source>
</reference>
<dbReference type="Proteomes" id="UP000069940">
    <property type="component" value="Unassembled WGS sequence"/>
</dbReference>
<feature type="binding site" evidence="11">
    <location>
        <position position="94"/>
    </location>
    <ligand>
        <name>S-adenosyl-L-methionine</name>
        <dbReference type="ChEBI" id="CHEBI:59789"/>
    </ligand>
</feature>
<dbReference type="PANTHER" id="PTHR11727">
    <property type="entry name" value="DIMETHYLADENOSINE TRANSFERASE"/>
    <property type="match status" value="1"/>
</dbReference>
<name>A0ABM1Y819_AEDAL</name>
<feature type="region of interest" description="Disordered" evidence="13">
    <location>
        <begin position="27"/>
        <end position="54"/>
    </location>
</feature>
<comment type="caution">
    <text evidence="11">Lacks conserved residue(s) required for the propagation of feature annotation.</text>
</comment>
<comment type="similarity">
    <text evidence="11 12">Belongs to the class I-like SAM-binding methyltransferase superfamily. rRNA adenine N(6)-methyltransferase family.</text>
</comment>
<dbReference type="RefSeq" id="XP_019554065.3">
    <property type="nucleotide sequence ID" value="XM_019698520.3"/>
</dbReference>
<evidence type="ECO:0000256" key="2">
    <source>
        <dbReference type="ARBA" id="ARBA00022552"/>
    </source>
</evidence>
<keyword evidence="16" id="KW-1185">Reference proteome</keyword>
<feature type="binding site" evidence="11">
    <location>
        <position position="167"/>
    </location>
    <ligand>
        <name>S-adenosyl-L-methionine</name>
        <dbReference type="ChEBI" id="CHEBI:59789"/>
    </ligand>
</feature>
<sequence length="509" mass="58348">MFSRLPLSAALFSRNLPAQIIRKTLATTTAAPKATPKERKKKASKDEPSKQSIPSARLGRELEEYFGPKQYGKIVDVVPSSLLKRTQTTDRFYVASPERAKEIAKLLTDDLEPDGLLVEVNPGMGLLTKELLEKTDNLFLYEADERFEPELNKLVVPKPKVELRFVDFNGYWRHCYQDSLDQGSRIDKLLAGLPRRSRWKDEEVNFRLFSVIGSLNFFKSLIHSVATQKGLYGLGRCEMILAVPPLFFAHLTCRSEFGYKLYRSTSVLFQIFFEHEFIGKIPRKDFLPWPKNPSAKSRILTQYRRLGLVENDELFLMRVVPRRNLFDHCLPDNLKLLSFFVSQNMVSRKNRIIPALERWIPFCGARLILNQNYVDPSAAPSSPKKHSDSPSFQYTSSPLRERDFPERMTIFTEFGELTPSQILTLFNEFISWPEFQQSPFLQTMEQHYNKHVYGGRRDSAAAEATVATKSGTSPKVVIDGEEALEDEEEQLLVEGSDETEPEGTSRSRT</sequence>
<evidence type="ECO:0000256" key="3">
    <source>
        <dbReference type="ARBA" id="ARBA00022603"/>
    </source>
</evidence>
<dbReference type="InterPro" id="IPR001737">
    <property type="entry name" value="KsgA/Erm"/>
</dbReference>
<keyword evidence="4 11" id="KW-0808">Transferase</keyword>
<dbReference type="InterPro" id="IPR029063">
    <property type="entry name" value="SAM-dependent_MTases_sf"/>
</dbReference>
<reference evidence="16" key="1">
    <citation type="journal article" date="2015" name="Proc. Natl. Acad. Sci. U.S.A.">
        <title>Genome sequence of the Asian Tiger mosquito, Aedes albopictus, reveals insights into its biology, genetics, and evolution.</title>
        <authorList>
            <person name="Chen X.G."/>
            <person name="Jiang X."/>
            <person name="Gu J."/>
            <person name="Xu M."/>
            <person name="Wu Y."/>
            <person name="Deng Y."/>
            <person name="Zhang C."/>
            <person name="Bonizzoni M."/>
            <person name="Dermauw W."/>
            <person name="Vontas J."/>
            <person name="Armbruster P."/>
            <person name="Huang X."/>
            <person name="Yang Y."/>
            <person name="Zhang H."/>
            <person name="He W."/>
            <person name="Peng H."/>
            <person name="Liu Y."/>
            <person name="Wu K."/>
            <person name="Chen J."/>
            <person name="Lirakis M."/>
            <person name="Topalis P."/>
            <person name="Van Leeuwen T."/>
            <person name="Hall A.B."/>
            <person name="Jiang X."/>
            <person name="Thorpe C."/>
            <person name="Mueller R.L."/>
            <person name="Sun C."/>
            <person name="Waterhouse R.M."/>
            <person name="Yan G."/>
            <person name="Tu Z.J."/>
            <person name="Fang X."/>
            <person name="James A.A."/>
        </authorList>
    </citation>
    <scope>NUCLEOTIDE SEQUENCE [LARGE SCALE GENOMIC DNA]</scope>
    <source>
        <strain evidence="16">Foshan</strain>
    </source>
</reference>
<proteinExistence type="inferred from homology"/>
<evidence type="ECO:0000256" key="13">
    <source>
        <dbReference type="SAM" id="MobiDB-lite"/>
    </source>
</evidence>
<keyword evidence="8" id="KW-0805">Transcription regulation</keyword>
<feature type="region of interest" description="Disordered" evidence="13">
    <location>
        <begin position="486"/>
        <end position="509"/>
    </location>
</feature>
<feature type="binding site" evidence="11">
    <location>
        <position position="142"/>
    </location>
    <ligand>
        <name>S-adenosyl-L-methionine</name>
        <dbReference type="ChEBI" id="CHEBI:59789"/>
    </ligand>
</feature>
<keyword evidence="9" id="KW-0496">Mitochondrion</keyword>
<keyword evidence="2 12" id="KW-0698">rRNA processing</keyword>
<keyword evidence="6 11" id="KW-0694">RNA-binding</keyword>
<evidence type="ECO:0000313" key="15">
    <source>
        <dbReference type="EnsemblMetazoa" id="AALFPA23_006654.P8693"/>
    </source>
</evidence>
<keyword evidence="3 11" id="KW-0489">Methyltransferase</keyword>
<dbReference type="GeneID" id="109423536"/>
<organism evidence="15 16">
    <name type="scientific">Aedes albopictus</name>
    <name type="common">Asian tiger mosquito</name>
    <name type="synonym">Stegomyia albopicta</name>
    <dbReference type="NCBI Taxonomy" id="7160"/>
    <lineage>
        <taxon>Eukaryota</taxon>
        <taxon>Metazoa</taxon>
        <taxon>Ecdysozoa</taxon>
        <taxon>Arthropoda</taxon>
        <taxon>Hexapoda</taxon>
        <taxon>Insecta</taxon>
        <taxon>Pterygota</taxon>
        <taxon>Neoptera</taxon>
        <taxon>Endopterygota</taxon>
        <taxon>Diptera</taxon>
        <taxon>Nematocera</taxon>
        <taxon>Culicoidea</taxon>
        <taxon>Culicidae</taxon>
        <taxon>Culicinae</taxon>
        <taxon>Aedini</taxon>
        <taxon>Aedes</taxon>
        <taxon>Stegomyia</taxon>
    </lineage>
</organism>
<evidence type="ECO:0000256" key="10">
    <source>
        <dbReference type="ARBA" id="ARBA00023163"/>
    </source>
</evidence>
<dbReference type="InterPro" id="IPR020598">
    <property type="entry name" value="rRNA_Ade_methylase_Trfase_N"/>
</dbReference>
<evidence type="ECO:0000313" key="16">
    <source>
        <dbReference type="Proteomes" id="UP000069940"/>
    </source>
</evidence>
<dbReference type="SUPFAM" id="SSF53335">
    <property type="entry name" value="S-adenosyl-L-methionine-dependent methyltransferases"/>
    <property type="match status" value="1"/>
</dbReference>
<feature type="compositionally biased region" description="Acidic residues" evidence="13">
    <location>
        <begin position="486"/>
        <end position="501"/>
    </location>
</feature>
<evidence type="ECO:0000256" key="1">
    <source>
        <dbReference type="ARBA" id="ARBA00004173"/>
    </source>
</evidence>